<keyword evidence="3" id="KW-0813">Transport</keyword>
<evidence type="ECO:0000256" key="5">
    <source>
        <dbReference type="ARBA" id="ARBA00022989"/>
    </source>
</evidence>
<evidence type="ECO:0000256" key="7">
    <source>
        <dbReference type="ARBA" id="ARBA00049119"/>
    </source>
</evidence>
<feature type="transmembrane region" description="Helical" evidence="9">
    <location>
        <begin position="63"/>
        <end position="85"/>
    </location>
</feature>
<dbReference type="InterPro" id="IPR036259">
    <property type="entry name" value="MFS_trans_sf"/>
</dbReference>
<dbReference type="InterPro" id="IPR020846">
    <property type="entry name" value="MFS_dom"/>
</dbReference>
<feature type="transmembrane region" description="Helical" evidence="9">
    <location>
        <begin position="319"/>
        <end position="341"/>
    </location>
</feature>
<dbReference type="PRINTS" id="PR00171">
    <property type="entry name" value="SUGRTRNSPORT"/>
</dbReference>
<evidence type="ECO:0000256" key="4">
    <source>
        <dbReference type="ARBA" id="ARBA00022692"/>
    </source>
</evidence>
<reference evidence="11 12" key="1">
    <citation type="submission" date="2013-07" db="EMBL/GenBank/DDBJ databases">
        <title>The Genome Sequence of Cryptococcus heveanensis BCC8398.</title>
        <authorList>
            <consortium name="The Broad Institute Genome Sequencing Platform"/>
            <person name="Cuomo C."/>
            <person name="Litvintseva A."/>
            <person name="Chen Y."/>
            <person name="Heitman J."/>
            <person name="Sun S."/>
            <person name="Springer D."/>
            <person name="Dromer F."/>
            <person name="Young S.K."/>
            <person name="Zeng Q."/>
            <person name="Gargeya S."/>
            <person name="Fitzgerald M."/>
            <person name="Abouelleil A."/>
            <person name="Alvarado L."/>
            <person name="Berlin A.M."/>
            <person name="Chapman S.B."/>
            <person name="Dewar J."/>
            <person name="Goldberg J."/>
            <person name="Griggs A."/>
            <person name="Gujja S."/>
            <person name="Hansen M."/>
            <person name="Howarth C."/>
            <person name="Imamovic A."/>
            <person name="Larimer J."/>
            <person name="McCowan C."/>
            <person name="Murphy C."/>
            <person name="Pearson M."/>
            <person name="Priest M."/>
            <person name="Roberts A."/>
            <person name="Saif S."/>
            <person name="Shea T."/>
            <person name="Sykes S."/>
            <person name="Wortman J."/>
            <person name="Nusbaum C."/>
            <person name="Birren B."/>
        </authorList>
    </citation>
    <scope>NUCLEOTIDE SEQUENCE [LARGE SCALE GENOMIC DNA]</scope>
    <source>
        <strain evidence="11 12">BCC8398</strain>
    </source>
</reference>
<feature type="transmembrane region" description="Helical" evidence="9">
    <location>
        <begin position="97"/>
        <end position="117"/>
    </location>
</feature>
<dbReference type="SUPFAM" id="SSF103473">
    <property type="entry name" value="MFS general substrate transporter"/>
    <property type="match status" value="1"/>
</dbReference>
<dbReference type="Pfam" id="PF00083">
    <property type="entry name" value="Sugar_tr"/>
    <property type="match status" value="1"/>
</dbReference>
<evidence type="ECO:0000259" key="10">
    <source>
        <dbReference type="PROSITE" id="PS50850"/>
    </source>
</evidence>
<proteinExistence type="inferred from homology"/>
<dbReference type="EMBL" id="KI669511">
    <property type="protein sequence ID" value="OCF32025.1"/>
    <property type="molecule type" value="Genomic_DNA"/>
</dbReference>
<dbReference type="PANTHER" id="PTHR48022:SF64">
    <property type="entry name" value="MAJOR FACILITATOR SUPERFAMILY (MFS) PROFILE DOMAIN-CONTAINING PROTEIN"/>
    <property type="match status" value="1"/>
</dbReference>
<evidence type="ECO:0000256" key="8">
    <source>
        <dbReference type="SAM" id="MobiDB-lite"/>
    </source>
</evidence>
<evidence type="ECO:0000256" key="9">
    <source>
        <dbReference type="SAM" id="Phobius"/>
    </source>
</evidence>
<dbReference type="GO" id="GO:0005351">
    <property type="term" value="F:carbohydrate:proton symporter activity"/>
    <property type="evidence" value="ECO:0007669"/>
    <property type="project" value="TreeGrafter"/>
</dbReference>
<feature type="transmembrane region" description="Helical" evidence="9">
    <location>
        <begin position="129"/>
        <end position="150"/>
    </location>
</feature>
<dbReference type="STRING" id="1296120.A0A1B9GMH5"/>
<dbReference type="PROSITE" id="PS50850">
    <property type="entry name" value="MFS"/>
    <property type="match status" value="1"/>
</dbReference>
<evidence type="ECO:0000313" key="11">
    <source>
        <dbReference type="EMBL" id="OCF32025.1"/>
    </source>
</evidence>
<evidence type="ECO:0000256" key="1">
    <source>
        <dbReference type="ARBA" id="ARBA00004141"/>
    </source>
</evidence>
<gene>
    <name evidence="11" type="ORF">I316_06411</name>
</gene>
<comment type="catalytic activity">
    <reaction evidence="7">
        <text>myo-inositol(out) + H(+)(out) = myo-inositol(in) + H(+)(in)</text>
        <dbReference type="Rhea" id="RHEA:60364"/>
        <dbReference type="ChEBI" id="CHEBI:15378"/>
        <dbReference type="ChEBI" id="CHEBI:17268"/>
    </reaction>
</comment>
<feature type="transmembrane region" description="Helical" evidence="9">
    <location>
        <begin position="6"/>
        <end position="26"/>
    </location>
</feature>
<feature type="domain" description="Major facilitator superfamily (MFS) profile" evidence="10">
    <location>
        <begin position="1"/>
        <end position="407"/>
    </location>
</feature>
<dbReference type="GO" id="GO:0016020">
    <property type="term" value="C:membrane"/>
    <property type="evidence" value="ECO:0007669"/>
    <property type="project" value="UniProtKB-SubCell"/>
</dbReference>
<dbReference type="Proteomes" id="UP000092666">
    <property type="component" value="Unassembled WGS sequence"/>
</dbReference>
<dbReference type="InterPro" id="IPR005828">
    <property type="entry name" value="MFS_sugar_transport-like"/>
</dbReference>
<evidence type="ECO:0000256" key="3">
    <source>
        <dbReference type="ARBA" id="ARBA00022448"/>
    </source>
</evidence>
<dbReference type="PANTHER" id="PTHR48022">
    <property type="entry name" value="PLASTIDIC GLUCOSE TRANSPORTER 4"/>
    <property type="match status" value="1"/>
</dbReference>
<organism evidence="11 12">
    <name type="scientific">Kwoniella heveanensis BCC8398</name>
    <dbReference type="NCBI Taxonomy" id="1296120"/>
    <lineage>
        <taxon>Eukaryota</taxon>
        <taxon>Fungi</taxon>
        <taxon>Dikarya</taxon>
        <taxon>Basidiomycota</taxon>
        <taxon>Agaricomycotina</taxon>
        <taxon>Tremellomycetes</taxon>
        <taxon>Tremellales</taxon>
        <taxon>Cryptococcaceae</taxon>
        <taxon>Kwoniella</taxon>
    </lineage>
</organism>
<dbReference type="OrthoDB" id="6133115at2759"/>
<feature type="transmembrane region" description="Helical" evidence="9">
    <location>
        <begin position="38"/>
        <end position="57"/>
    </location>
</feature>
<dbReference type="AlphaFoldDB" id="A0A1B9GMH5"/>
<comment type="subcellular location">
    <subcellularLocation>
        <location evidence="1">Membrane</location>
        <topology evidence="1">Multi-pass membrane protein</topology>
    </subcellularLocation>
</comment>
<accession>A0A1B9GMH5</accession>
<keyword evidence="6 9" id="KW-0472">Membrane</keyword>
<keyword evidence="12" id="KW-1185">Reference proteome</keyword>
<keyword evidence="4 9" id="KW-0812">Transmembrane</keyword>
<dbReference type="FunFam" id="1.20.1250.20:FF:000134">
    <property type="entry name" value="MFS sugar transporter protein"/>
    <property type="match status" value="1"/>
</dbReference>
<feature type="region of interest" description="Disordered" evidence="8">
    <location>
        <begin position="430"/>
        <end position="452"/>
    </location>
</feature>
<feature type="transmembrane region" description="Helical" evidence="9">
    <location>
        <begin position="285"/>
        <end position="307"/>
    </location>
</feature>
<sequence>MGHPDAESLGLITTSMYIAGFVSALPSQQVMDRYGRRMSIIIGMSLLIVGVAIQTAAKNKGMFIAGRVIIGSALSFSTTVAPIIAQEYAHPRMRGTVATTYNTVYYVGAIAISWVGFGTSHMKTSSWSWRVPALFQLVPAAYIIAALPFLPESPRWLIANGREEEALHLLAKYHANGDRTDELVLFEFREMKEVLAREGREAVSWKTALSTKGNRKRFLMITCVSVFSNWNGQAIVSYYLASVLNLVGITGSTAQTGINGGLQVVNWATSILGASLAESAGRRKIWLSSWGVMLVANVILTSVTAVYSKTPSTGVAGAVIFAIFLYDVGYSLACTPLLYAYETEIMPFHIRGKGMAYSVTIGQGQAIIFQYCNPIGLAKLGWKYYLVFLVFLIIQIIVIYFFFIETSGRTLEEVAALFDGEDATHQIELAGAQHSSEDKPEDDQDDKDGADKVALDSSARVHVASI</sequence>
<keyword evidence="5 9" id="KW-1133">Transmembrane helix</keyword>
<comment type="similarity">
    <text evidence="2">Belongs to the major facilitator superfamily. Sugar transporter (TC 2.A.1.1) family.</text>
</comment>
<dbReference type="InterPro" id="IPR003663">
    <property type="entry name" value="Sugar/inositol_transpt"/>
</dbReference>
<protein>
    <recommendedName>
        <fullName evidence="10">Major facilitator superfamily (MFS) profile domain-containing protein</fullName>
    </recommendedName>
</protein>
<dbReference type="InterPro" id="IPR050360">
    <property type="entry name" value="MFS_Sugar_Transporters"/>
</dbReference>
<dbReference type="Gene3D" id="1.20.1250.20">
    <property type="entry name" value="MFS general substrate transporter like domains"/>
    <property type="match status" value="1"/>
</dbReference>
<evidence type="ECO:0000256" key="2">
    <source>
        <dbReference type="ARBA" id="ARBA00010992"/>
    </source>
</evidence>
<evidence type="ECO:0000313" key="12">
    <source>
        <dbReference type="Proteomes" id="UP000092666"/>
    </source>
</evidence>
<feature type="transmembrane region" description="Helical" evidence="9">
    <location>
        <begin position="384"/>
        <end position="403"/>
    </location>
</feature>
<name>A0A1B9GMH5_9TREE</name>
<evidence type="ECO:0000256" key="6">
    <source>
        <dbReference type="ARBA" id="ARBA00023136"/>
    </source>
</evidence>
<reference evidence="12" key="2">
    <citation type="submission" date="2013-12" db="EMBL/GenBank/DDBJ databases">
        <title>Evolution of pathogenesis and genome organization in the Tremellales.</title>
        <authorList>
            <person name="Cuomo C."/>
            <person name="Litvintseva A."/>
            <person name="Heitman J."/>
            <person name="Chen Y."/>
            <person name="Sun S."/>
            <person name="Springer D."/>
            <person name="Dromer F."/>
            <person name="Young S."/>
            <person name="Zeng Q."/>
            <person name="Chapman S."/>
            <person name="Gujja S."/>
            <person name="Saif S."/>
            <person name="Birren B."/>
        </authorList>
    </citation>
    <scope>NUCLEOTIDE SEQUENCE [LARGE SCALE GENOMIC DNA]</scope>
    <source>
        <strain evidence="12">BCC8398</strain>
    </source>
</reference>